<evidence type="ECO:0000313" key="6">
    <source>
        <dbReference type="Proteomes" id="UP000007151"/>
    </source>
</evidence>
<dbReference type="STRING" id="278856.A0A212EV67"/>
<gene>
    <name evidence="5" type="ORF">KGM_200841</name>
</gene>
<dbReference type="Pfam" id="PF07535">
    <property type="entry name" value="zf-DBF"/>
    <property type="match status" value="1"/>
</dbReference>
<feature type="compositionally biased region" description="Basic residues" evidence="4">
    <location>
        <begin position="435"/>
        <end position="452"/>
    </location>
</feature>
<reference evidence="5 6" key="1">
    <citation type="journal article" date="2011" name="Cell">
        <title>The monarch butterfly genome yields insights into long-distance migration.</title>
        <authorList>
            <person name="Zhan S."/>
            <person name="Merlin C."/>
            <person name="Boore J.L."/>
            <person name="Reppert S.M."/>
        </authorList>
    </citation>
    <scope>NUCLEOTIDE SEQUENCE [LARGE SCALE GENOMIC DNA]</scope>
    <source>
        <strain evidence="5">F-2</strain>
    </source>
</reference>
<evidence type="ECO:0000256" key="4">
    <source>
        <dbReference type="SAM" id="MobiDB-lite"/>
    </source>
</evidence>
<feature type="region of interest" description="Disordered" evidence="4">
    <location>
        <begin position="158"/>
        <end position="192"/>
    </location>
</feature>
<sequence>MVPNSQLQDKYNKIRKNFCFYLDIQNPALSRSISRRLQDMGLREEVFLTSRVTHVVCAEKARCAREGRSRADAMLQRLRARTTHTYVQLTVQKAISLLDKLYDTFFTAPHKAHVNLFSKHFIKIEFLDKLWRPVFKEFDEWPLISLEPDPPKEKVVKKESPEQQVNAIPSNNNTISKMTRKSRPRIKEKEDKEQKGGYCEMCNTDYIDAALHRRSPHHLAFVRDHTNFLALDTLITSGADVSTFLDKATPVNGERRSLRKICNGDTEPKGKRSKLSQSPDLNGHASPRRNGGLEDERKHNTRCSKRTSDSRTSEDRQYYKVVGVSTKLRSSGGFVKKKESPPTCNGAKPLVVKFRKVRRSELSVLSDEAEQFMFPKRASSTSSSSSEDEEPVELPLSRRRTPPQPPPLLERQRLARPIALKEESSEEDSWPEDKRRRKRRGPSVVKRGRKSVAKASVAEPLVKVPECPPEKIEESPKPEVSPLREEPSEKCLKWEDGRLKYTPAVEQLEFAFESVPQSEPWFETFKRQDQDKLVTKNVPQYFELYSKSPKLPYEISQLPPLKPNCCPLSDLVKREEKPGPSRSYGTRGMKKQKIRKRTAALIALEGHSRKSPREHASTLAILGSAGLLHRRKHNEDTKSTASEETVSDTHSNTKVESVLSETQEASERLQQFLSEVFEEPTDYDIYDQLMGDETSVIASKNIPDVSSLVSECEGCDIIRKEISQGSSGRLRGRRGKFKKKNKTGWPSKRKQTKKDPRTNSVEQEPKEGSSRERSSAESPDDDTSQDTISEEDRTLEDTDRDKTLVEDKLKLDEIQQHESPKKDIDKTLSEKIKDIVDTLEADDEEKEPVKEQLQLDLKVVVQDKINEKSTKCGSEKDKEVNSSMSDDDKDDKAKKRKKTLQSLLLQPIVRVARVDPTIGRRLRSAARPRCSRYR</sequence>
<feature type="compositionally biased region" description="Polar residues" evidence="4">
    <location>
        <begin position="163"/>
        <end position="177"/>
    </location>
</feature>
<dbReference type="SMART" id="SM00586">
    <property type="entry name" value="ZnF_DBF"/>
    <property type="match status" value="1"/>
</dbReference>
<evidence type="ECO:0000256" key="3">
    <source>
        <dbReference type="ARBA" id="ARBA00022833"/>
    </source>
</evidence>
<dbReference type="PANTHER" id="PTHR15375">
    <property type="entry name" value="ACTIVATOR OF S-PHASE KINASE-RELATED"/>
    <property type="match status" value="1"/>
</dbReference>
<dbReference type="KEGG" id="dpl:KGM_200841"/>
<dbReference type="AlphaFoldDB" id="A0A212EV67"/>
<dbReference type="eggNOG" id="KOG4139">
    <property type="taxonomic scope" value="Eukaryota"/>
</dbReference>
<accession>A0A212EV67</accession>
<feature type="region of interest" description="Disordered" evidence="4">
    <location>
        <begin position="374"/>
        <end position="488"/>
    </location>
</feature>
<name>A0A212EV67_DANPL</name>
<feature type="region of interest" description="Disordered" evidence="4">
    <location>
        <begin position="624"/>
        <end position="663"/>
    </location>
</feature>
<comment type="caution">
    <text evidence="5">The sequence shown here is derived from an EMBL/GenBank/DDBJ whole genome shotgun (WGS) entry which is preliminary data.</text>
</comment>
<keyword evidence="6" id="KW-1185">Reference proteome</keyword>
<dbReference type="GO" id="GO:0010571">
    <property type="term" value="P:positive regulation of nuclear cell cycle DNA replication"/>
    <property type="evidence" value="ECO:0007669"/>
    <property type="project" value="TreeGrafter"/>
</dbReference>
<evidence type="ECO:0000256" key="1">
    <source>
        <dbReference type="ARBA" id="ARBA00022723"/>
    </source>
</evidence>
<feature type="region of interest" description="Disordered" evidence="4">
    <location>
        <begin position="726"/>
        <end position="829"/>
    </location>
</feature>
<feature type="region of interest" description="Disordered" evidence="4">
    <location>
        <begin position="256"/>
        <end position="318"/>
    </location>
</feature>
<dbReference type="PROSITE" id="PS51265">
    <property type="entry name" value="ZF_DBF4"/>
    <property type="match status" value="1"/>
</dbReference>
<dbReference type="GO" id="GO:0008270">
    <property type="term" value="F:zinc ion binding"/>
    <property type="evidence" value="ECO:0007669"/>
    <property type="project" value="UniProtKB-KW"/>
</dbReference>
<dbReference type="EMBL" id="AGBW02012233">
    <property type="protein sequence ID" value="OWR45390.1"/>
    <property type="molecule type" value="Genomic_DNA"/>
</dbReference>
<dbReference type="InterPro" id="IPR038545">
    <property type="entry name" value="Znf_DBF_sf"/>
</dbReference>
<dbReference type="GO" id="GO:0031431">
    <property type="term" value="C:Dbf4-dependent protein kinase complex"/>
    <property type="evidence" value="ECO:0007669"/>
    <property type="project" value="TreeGrafter"/>
</dbReference>
<keyword evidence="3" id="KW-0862">Zinc</keyword>
<dbReference type="Proteomes" id="UP000007151">
    <property type="component" value="Unassembled WGS sequence"/>
</dbReference>
<feature type="compositionally biased region" description="Basic and acidic residues" evidence="4">
    <location>
        <begin position="864"/>
        <end position="880"/>
    </location>
</feature>
<dbReference type="GO" id="GO:1901987">
    <property type="term" value="P:regulation of cell cycle phase transition"/>
    <property type="evidence" value="ECO:0007669"/>
    <property type="project" value="TreeGrafter"/>
</dbReference>
<protein>
    <submittedName>
        <fullName evidence="5">Chiffon isoform A</fullName>
    </submittedName>
</protein>
<keyword evidence="1" id="KW-0479">Metal-binding</keyword>
<dbReference type="Gene3D" id="6.10.250.3410">
    <property type="entry name" value="DBF zinc finger"/>
    <property type="match status" value="1"/>
</dbReference>
<dbReference type="OrthoDB" id="21380at2759"/>
<evidence type="ECO:0000313" key="5">
    <source>
        <dbReference type="EMBL" id="OWR45390.1"/>
    </source>
</evidence>
<organism evidence="5 6">
    <name type="scientific">Danaus plexippus plexippus</name>
    <dbReference type="NCBI Taxonomy" id="278856"/>
    <lineage>
        <taxon>Eukaryota</taxon>
        <taxon>Metazoa</taxon>
        <taxon>Ecdysozoa</taxon>
        <taxon>Arthropoda</taxon>
        <taxon>Hexapoda</taxon>
        <taxon>Insecta</taxon>
        <taxon>Pterygota</taxon>
        <taxon>Neoptera</taxon>
        <taxon>Endopterygota</taxon>
        <taxon>Lepidoptera</taxon>
        <taxon>Glossata</taxon>
        <taxon>Ditrysia</taxon>
        <taxon>Papilionoidea</taxon>
        <taxon>Nymphalidae</taxon>
        <taxon>Danainae</taxon>
        <taxon>Danaini</taxon>
        <taxon>Danaina</taxon>
        <taxon>Danaus</taxon>
        <taxon>Danaus</taxon>
    </lineage>
</organism>
<feature type="region of interest" description="Disordered" evidence="4">
    <location>
        <begin position="864"/>
        <end position="897"/>
    </location>
</feature>
<dbReference type="GO" id="GO:0043539">
    <property type="term" value="F:protein serine/threonine kinase activator activity"/>
    <property type="evidence" value="ECO:0007669"/>
    <property type="project" value="TreeGrafter"/>
</dbReference>
<proteinExistence type="predicted"/>
<feature type="compositionally biased region" description="Basic and acidic residues" evidence="4">
    <location>
        <begin position="753"/>
        <end position="775"/>
    </location>
</feature>
<feature type="compositionally biased region" description="Basic residues" evidence="4">
    <location>
        <begin position="730"/>
        <end position="752"/>
    </location>
</feature>
<dbReference type="InterPro" id="IPR006572">
    <property type="entry name" value="Znf_DBF"/>
</dbReference>
<dbReference type="GO" id="GO:0003676">
    <property type="term" value="F:nucleic acid binding"/>
    <property type="evidence" value="ECO:0007669"/>
    <property type="project" value="InterPro"/>
</dbReference>
<feature type="compositionally biased region" description="Polar residues" evidence="4">
    <location>
        <begin position="639"/>
        <end position="663"/>
    </location>
</feature>
<keyword evidence="2" id="KW-0863">Zinc-finger</keyword>
<feature type="region of interest" description="Disordered" evidence="4">
    <location>
        <begin position="570"/>
        <end position="590"/>
    </location>
</feature>
<feature type="compositionally biased region" description="Basic and acidic residues" evidence="4">
    <location>
        <begin position="790"/>
        <end position="829"/>
    </location>
</feature>
<feature type="compositionally biased region" description="Basic and acidic residues" evidence="4">
    <location>
        <begin position="306"/>
        <end position="318"/>
    </location>
</feature>
<feature type="compositionally biased region" description="Basic and acidic residues" evidence="4">
    <location>
        <begin position="468"/>
        <end position="488"/>
    </location>
</feature>
<dbReference type="PANTHER" id="PTHR15375:SF26">
    <property type="entry name" value="PROTEIN CHIFFON"/>
    <property type="match status" value="1"/>
</dbReference>
<evidence type="ECO:0000256" key="2">
    <source>
        <dbReference type="ARBA" id="ARBA00022771"/>
    </source>
</evidence>
<dbReference type="InterPro" id="IPR051590">
    <property type="entry name" value="Replication_Regulatory_Kinase"/>
</dbReference>